<sequence>MMGETHRHPSRAPKRGRNEAKCLKTILFPVGAAPPSSVAVQILVEYGFFGEPLCAAGPFPTGPQNSRRTVFVNLARPPALGDAALFPTGELVPSG</sequence>
<proteinExistence type="predicted"/>
<dbReference type="EMBL" id="BGPR01008221">
    <property type="protein sequence ID" value="GBN32321.1"/>
    <property type="molecule type" value="Genomic_DNA"/>
</dbReference>
<evidence type="ECO:0000313" key="1">
    <source>
        <dbReference type="EMBL" id="GBN32321.1"/>
    </source>
</evidence>
<organism evidence="1 2">
    <name type="scientific">Araneus ventricosus</name>
    <name type="common">Orbweaver spider</name>
    <name type="synonym">Epeira ventricosa</name>
    <dbReference type="NCBI Taxonomy" id="182803"/>
    <lineage>
        <taxon>Eukaryota</taxon>
        <taxon>Metazoa</taxon>
        <taxon>Ecdysozoa</taxon>
        <taxon>Arthropoda</taxon>
        <taxon>Chelicerata</taxon>
        <taxon>Arachnida</taxon>
        <taxon>Araneae</taxon>
        <taxon>Araneomorphae</taxon>
        <taxon>Entelegynae</taxon>
        <taxon>Araneoidea</taxon>
        <taxon>Araneidae</taxon>
        <taxon>Araneus</taxon>
    </lineage>
</organism>
<keyword evidence="2" id="KW-1185">Reference proteome</keyword>
<name>A0A4Y2MYU1_ARAVE</name>
<dbReference type="Proteomes" id="UP000499080">
    <property type="component" value="Unassembled WGS sequence"/>
</dbReference>
<gene>
    <name evidence="1" type="ORF">AVEN_150247_1</name>
</gene>
<reference evidence="1 2" key="1">
    <citation type="journal article" date="2019" name="Sci. Rep.">
        <title>Orb-weaving spider Araneus ventricosus genome elucidates the spidroin gene catalogue.</title>
        <authorList>
            <person name="Kono N."/>
            <person name="Nakamura H."/>
            <person name="Ohtoshi R."/>
            <person name="Moran D.A.P."/>
            <person name="Shinohara A."/>
            <person name="Yoshida Y."/>
            <person name="Fujiwara M."/>
            <person name="Mori M."/>
            <person name="Tomita M."/>
            <person name="Arakawa K."/>
        </authorList>
    </citation>
    <scope>NUCLEOTIDE SEQUENCE [LARGE SCALE GENOMIC DNA]</scope>
</reference>
<accession>A0A4Y2MYU1</accession>
<protein>
    <submittedName>
        <fullName evidence="1">Uncharacterized protein</fullName>
    </submittedName>
</protein>
<dbReference type="AlphaFoldDB" id="A0A4Y2MYU1"/>
<evidence type="ECO:0000313" key="2">
    <source>
        <dbReference type="Proteomes" id="UP000499080"/>
    </source>
</evidence>
<comment type="caution">
    <text evidence="1">The sequence shown here is derived from an EMBL/GenBank/DDBJ whole genome shotgun (WGS) entry which is preliminary data.</text>
</comment>